<name>F4PUE5_CACFS</name>
<proteinExistence type="predicted"/>
<dbReference type="Proteomes" id="UP000007797">
    <property type="component" value="Unassembled WGS sequence"/>
</dbReference>
<evidence type="ECO:0000313" key="2">
    <source>
        <dbReference type="Proteomes" id="UP000007797"/>
    </source>
</evidence>
<gene>
    <name evidence="1" type="ORF">DFA_00886</name>
</gene>
<dbReference type="RefSeq" id="XP_004358867.1">
    <property type="nucleotide sequence ID" value="XM_004358810.1"/>
</dbReference>
<accession>F4PUE5</accession>
<dbReference type="PANTHER" id="PTHR32134:SF169">
    <property type="entry name" value="FNIP REPEAT-CONTAINING PROTEIN-RELATED"/>
    <property type="match status" value="1"/>
</dbReference>
<dbReference type="EMBL" id="GL883010">
    <property type="protein sequence ID" value="EGG21017.1"/>
    <property type="molecule type" value="Genomic_DNA"/>
</dbReference>
<dbReference type="GeneID" id="14873065"/>
<organism evidence="1 2">
    <name type="scientific">Cavenderia fasciculata</name>
    <name type="common">Slime mold</name>
    <name type="synonym">Dictyostelium fasciculatum</name>
    <dbReference type="NCBI Taxonomy" id="261658"/>
    <lineage>
        <taxon>Eukaryota</taxon>
        <taxon>Amoebozoa</taxon>
        <taxon>Evosea</taxon>
        <taxon>Eumycetozoa</taxon>
        <taxon>Dictyostelia</taxon>
        <taxon>Acytosteliales</taxon>
        <taxon>Cavenderiaceae</taxon>
        <taxon>Cavenderia</taxon>
    </lineage>
</organism>
<dbReference type="InterPro" id="IPR051251">
    <property type="entry name" value="STK_FNIP-Repeat"/>
</dbReference>
<protein>
    <submittedName>
        <fullName evidence="1">Uncharacterized protein</fullName>
    </submittedName>
</protein>
<dbReference type="PANTHER" id="PTHR32134">
    <property type="entry name" value="FNIP REPEAT-CONTAINING PROTEIN"/>
    <property type="match status" value="1"/>
</dbReference>
<reference evidence="2" key="1">
    <citation type="journal article" date="2011" name="Genome Res.">
        <title>Phylogeny-wide analysis of social amoeba genomes highlights ancient origins for complex intercellular communication.</title>
        <authorList>
            <person name="Heidel A.J."/>
            <person name="Lawal H.M."/>
            <person name="Felder M."/>
            <person name="Schilde C."/>
            <person name="Helps N.R."/>
            <person name="Tunggal B."/>
            <person name="Rivero F."/>
            <person name="John U."/>
            <person name="Schleicher M."/>
            <person name="Eichinger L."/>
            <person name="Platzer M."/>
            <person name="Noegel A.A."/>
            <person name="Schaap P."/>
            <person name="Gloeckner G."/>
        </authorList>
    </citation>
    <scope>NUCLEOTIDE SEQUENCE [LARGE SCALE GENOMIC DNA]</scope>
    <source>
        <strain evidence="2">SH3</strain>
    </source>
</reference>
<sequence>MKEEECYLISSKVSNLILLNIAEKIDNNADLICFLLTCKRLYFNIGQQHGGKIRFKHLEYIDTKVSTLSTFPMNLQFVRSMKHFNLRSFTSLFNNSLANQIVLSDDQESIPILNNSLMTNTTPSDDSDDDRLYVLIHQDSTQLNDMVLPINTKTVHIIKHMKTPLLPMTLFKGVKNLEQLFISQYAPRQKMCKLPESIRSLHILRMEQSSLDGGDMFPSQLETLELMGPNDPVQLGSLGLAKLQYLKTLKIDSIMTGPSSPVPLFPTSLVSLNIEMSHTPPADLFRSLVSLESLTLSVHSEHVDMDYALDLTTLHALESFELYVNTASIESSAIQLPFASSLRHLRISAHLRNLTTQFFPQSSLTSLDIDTSSLNFDTVALPTSLVTLRLQPPSQIAVPPGYIPNSVKNLFIVLYGGAGLLDGAIPSSVEELTMFGYEGAVTPNNFPNSIKKLTWNRVNSVNTVETTLPNQLEKFKWMTHIDVDPGFTHPSYPSTLLELEFSGFPSIHPPISYPSSLTKLNCSIAPIQDNGQPNDTAAATPIYSISSLRQLQDGPFKFSTILLRKLVLKLEQRGSFRLDQVINQTNVEKLSLCGFSNEDAWFKATIKRLDKDNASVLIVDNKSLFGGIIHQSRQPNNDSSTKDIYRPIYIHAKDNGTICWSFNPI</sequence>
<evidence type="ECO:0000313" key="1">
    <source>
        <dbReference type="EMBL" id="EGG21017.1"/>
    </source>
</evidence>
<dbReference type="OrthoDB" id="550575at2759"/>
<dbReference type="AlphaFoldDB" id="F4PUE5"/>
<keyword evidence="2" id="KW-1185">Reference proteome</keyword>
<dbReference type="KEGG" id="dfa:DFA_00886"/>